<dbReference type="Proteomes" id="UP001287356">
    <property type="component" value="Unassembled WGS sequence"/>
</dbReference>
<sequence>MSTNLTSRERKQDILFASTQLVGVKPEKVLLADSKSKTVIPETIIPTSTSKGPKFVQRVVYQPGLGADGRNHRALDLIAASHFDSTLMTLYRYICTVWREGDELYFFGFSRGAYMARVLASFVHDVGVYDRRKTKRTDFNETKTETDQGENEG</sequence>
<proteinExistence type="predicted"/>
<dbReference type="InterPro" id="IPR018712">
    <property type="entry name" value="Tle1-like_cat"/>
</dbReference>
<dbReference type="AlphaFoldDB" id="A0AAE0NJG1"/>
<evidence type="ECO:0000259" key="1">
    <source>
        <dbReference type="Pfam" id="PF09994"/>
    </source>
</evidence>
<name>A0AAE0NJG1_9PEZI</name>
<evidence type="ECO:0000313" key="3">
    <source>
        <dbReference type="Proteomes" id="UP001287356"/>
    </source>
</evidence>
<feature type="domain" description="T6SS Phospholipase effector Tle1-like catalytic" evidence="1">
    <location>
        <begin position="53"/>
        <end position="139"/>
    </location>
</feature>
<reference evidence="2" key="1">
    <citation type="journal article" date="2023" name="Mol. Phylogenet. Evol.">
        <title>Genome-scale phylogeny and comparative genomics of the fungal order Sordariales.</title>
        <authorList>
            <person name="Hensen N."/>
            <person name="Bonometti L."/>
            <person name="Westerberg I."/>
            <person name="Brannstrom I.O."/>
            <person name="Guillou S."/>
            <person name="Cros-Aarteil S."/>
            <person name="Calhoun S."/>
            <person name="Haridas S."/>
            <person name="Kuo A."/>
            <person name="Mondo S."/>
            <person name="Pangilinan J."/>
            <person name="Riley R."/>
            <person name="LaButti K."/>
            <person name="Andreopoulos B."/>
            <person name="Lipzen A."/>
            <person name="Chen C."/>
            <person name="Yan M."/>
            <person name="Daum C."/>
            <person name="Ng V."/>
            <person name="Clum A."/>
            <person name="Steindorff A."/>
            <person name="Ohm R.A."/>
            <person name="Martin F."/>
            <person name="Silar P."/>
            <person name="Natvig D.O."/>
            <person name="Lalanne C."/>
            <person name="Gautier V."/>
            <person name="Ament-Velasquez S.L."/>
            <person name="Kruys A."/>
            <person name="Hutchinson M.I."/>
            <person name="Powell A.J."/>
            <person name="Barry K."/>
            <person name="Miller A.N."/>
            <person name="Grigoriev I.V."/>
            <person name="Debuchy R."/>
            <person name="Gladieux P."/>
            <person name="Hiltunen Thoren M."/>
            <person name="Johannesson H."/>
        </authorList>
    </citation>
    <scope>NUCLEOTIDE SEQUENCE</scope>
    <source>
        <strain evidence="2">CBS 958.72</strain>
    </source>
</reference>
<organism evidence="2 3">
    <name type="scientific">Lasiosphaeria ovina</name>
    <dbReference type="NCBI Taxonomy" id="92902"/>
    <lineage>
        <taxon>Eukaryota</taxon>
        <taxon>Fungi</taxon>
        <taxon>Dikarya</taxon>
        <taxon>Ascomycota</taxon>
        <taxon>Pezizomycotina</taxon>
        <taxon>Sordariomycetes</taxon>
        <taxon>Sordariomycetidae</taxon>
        <taxon>Sordariales</taxon>
        <taxon>Lasiosphaeriaceae</taxon>
        <taxon>Lasiosphaeria</taxon>
    </lineage>
</organism>
<gene>
    <name evidence="2" type="ORF">B0T24DRAFT_587403</name>
</gene>
<keyword evidence="3" id="KW-1185">Reference proteome</keyword>
<comment type="caution">
    <text evidence="2">The sequence shown here is derived from an EMBL/GenBank/DDBJ whole genome shotgun (WGS) entry which is preliminary data.</text>
</comment>
<accession>A0AAE0NJG1</accession>
<reference evidence="2" key="2">
    <citation type="submission" date="2023-06" db="EMBL/GenBank/DDBJ databases">
        <authorList>
            <consortium name="Lawrence Berkeley National Laboratory"/>
            <person name="Haridas S."/>
            <person name="Hensen N."/>
            <person name="Bonometti L."/>
            <person name="Westerberg I."/>
            <person name="Brannstrom I.O."/>
            <person name="Guillou S."/>
            <person name="Cros-Aarteil S."/>
            <person name="Calhoun S."/>
            <person name="Kuo A."/>
            <person name="Mondo S."/>
            <person name="Pangilinan J."/>
            <person name="Riley R."/>
            <person name="Labutti K."/>
            <person name="Andreopoulos B."/>
            <person name="Lipzen A."/>
            <person name="Chen C."/>
            <person name="Yanf M."/>
            <person name="Daum C."/>
            <person name="Ng V."/>
            <person name="Clum A."/>
            <person name="Steindorff A."/>
            <person name="Ohm R."/>
            <person name="Martin F."/>
            <person name="Silar P."/>
            <person name="Natvig D."/>
            <person name="Lalanne C."/>
            <person name="Gautier V."/>
            <person name="Ament-Velasquez S.L."/>
            <person name="Kruys A."/>
            <person name="Hutchinson M.I."/>
            <person name="Powell A.J."/>
            <person name="Barry K."/>
            <person name="Miller A.N."/>
            <person name="Grigoriev I.V."/>
            <person name="Debuchy R."/>
            <person name="Gladieux P."/>
            <person name="Thoren M.H."/>
            <person name="Johannesson H."/>
        </authorList>
    </citation>
    <scope>NUCLEOTIDE SEQUENCE</scope>
    <source>
        <strain evidence="2">CBS 958.72</strain>
    </source>
</reference>
<evidence type="ECO:0000313" key="2">
    <source>
        <dbReference type="EMBL" id="KAK3382666.1"/>
    </source>
</evidence>
<dbReference type="PANTHER" id="PTHR33840:SF1">
    <property type="entry name" value="TLE1 PHOSPHOLIPASE DOMAIN-CONTAINING PROTEIN"/>
    <property type="match status" value="1"/>
</dbReference>
<dbReference type="EMBL" id="JAULSN010000001">
    <property type="protein sequence ID" value="KAK3382666.1"/>
    <property type="molecule type" value="Genomic_DNA"/>
</dbReference>
<dbReference type="PANTHER" id="PTHR33840">
    <property type="match status" value="1"/>
</dbReference>
<protein>
    <recommendedName>
        <fullName evidence="1">T6SS Phospholipase effector Tle1-like catalytic domain-containing protein</fullName>
    </recommendedName>
</protein>
<dbReference type="Pfam" id="PF09994">
    <property type="entry name" value="T6SS_Tle1-like_cat"/>
    <property type="match status" value="1"/>
</dbReference>